<proteinExistence type="predicted"/>
<evidence type="ECO:0000313" key="2">
    <source>
        <dbReference type="Proteomes" id="UP001192346"/>
    </source>
</evidence>
<accession>A0ABS5BI70</accession>
<dbReference type="Gene3D" id="1.20.1250.30">
    <property type="match status" value="1"/>
</dbReference>
<organism evidence="1 2">
    <name type="scientific">Texas Phoenix palm phytoplasma</name>
    <dbReference type="NCBI Taxonomy" id="176709"/>
    <lineage>
        <taxon>Bacteria</taxon>
        <taxon>Bacillati</taxon>
        <taxon>Mycoplasmatota</taxon>
        <taxon>Mollicutes</taxon>
        <taxon>Acholeplasmatales</taxon>
        <taxon>Acholeplasmataceae</taxon>
        <taxon>Candidatus Phytoplasma</taxon>
        <taxon>16SrIV (Coconut lethal yellows group)</taxon>
    </lineage>
</organism>
<protein>
    <submittedName>
        <fullName evidence="1">Uncharacterized protein</fullName>
    </submittedName>
</protein>
<keyword evidence="2" id="KW-1185">Reference proteome</keyword>
<dbReference type="SUPFAM" id="SSF109604">
    <property type="entry name" value="HD-domain/PDEase-like"/>
    <property type="match status" value="1"/>
</dbReference>
<sequence>MLGNLLAWWCAGLKIITFKKIAKRLNSIAIYHPKVISYSIILEKIFLRIKDLIEEEYNFEEFENIFLILKKFLKKPDNIFFYLELDDFYINSLIVHLKNFKDKTLSNLCNDFLNRNIWNYLKNNIIQKKNIHDIKQYYGKKSKYYTCEKSIYTKAYYEDKGNIGDQIFLYKDNFFKIKRLSEESLIIKTFITKKRKNLEYKFFYRKY</sequence>
<evidence type="ECO:0000313" key="1">
    <source>
        <dbReference type="EMBL" id="MBP3059278.1"/>
    </source>
</evidence>
<dbReference type="RefSeq" id="WP_138107869.1">
    <property type="nucleotide sequence ID" value="NZ_VBRA02000005.1"/>
</dbReference>
<comment type="caution">
    <text evidence="1">The sequence shown here is derived from an EMBL/GenBank/DDBJ whole genome shotgun (WGS) entry which is preliminary data.</text>
</comment>
<name>A0ABS5BI70_9MOLU</name>
<reference evidence="1" key="1">
    <citation type="submission" date="2019-10" db="EMBL/GenBank/DDBJ databases">
        <title>Whole Genome Sequencing and Characterization of Texas Phoenix Palm Decline Phytoplasma Belongs to Lethal Yellowing (16SrIV) Group.</title>
        <authorList>
            <person name="Bao M."/>
        </authorList>
    </citation>
    <scope>NUCLEOTIDE SEQUENCE [LARGE SCALE GENOMIC DNA]</scope>
    <source>
        <strain evidence="1">ACPD</strain>
    </source>
</reference>
<dbReference type="EMBL" id="VBRA02000005">
    <property type="protein sequence ID" value="MBP3059278.1"/>
    <property type="molecule type" value="Genomic_DNA"/>
</dbReference>
<dbReference type="Proteomes" id="UP001192346">
    <property type="component" value="Unassembled WGS sequence"/>
</dbReference>
<gene>
    <name evidence="1" type="ORF">FEF22_000550</name>
</gene>